<comment type="caution">
    <text evidence="1">The sequence shown here is derived from an EMBL/GenBank/DDBJ whole genome shotgun (WGS) entry which is preliminary data.</text>
</comment>
<name>A0A2P5BYX7_TREOI</name>
<keyword evidence="2" id="KW-1185">Reference proteome</keyword>
<dbReference type="Proteomes" id="UP000237000">
    <property type="component" value="Unassembled WGS sequence"/>
</dbReference>
<organism evidence="1 2">
    <name type="scientific">Trema orientale</name>
    <name type="common">Charcoal tree</name>
    <name type="synonym">Celtis orientalis</name>
    <dbReference type="NCBI Taxonomy" id="63057"/>
    <lineage>
        <taxon>Eukaryota</taxon>
        <taxon>Viridiplantae</taxon>
        <taxon>Streptophyta</taxon>
        <taxon>Embryophyta</taxon>
        <taxon>Tracheophyta</taxon>
        <taxon>Spermatophyta</taxon>
        <taxon>Magnoliopsida</taxon>
        <taxon>eudicotyledons</taxon>
        <taxon>Gunneridae</taxon>
        <taxon>Pentapetalae</taxon>
        <taxon>rosids</taxon>
        <taxon>fabids</taxon>
        <taxon>Rosales</taxon>
        <taxon>Cannabaceae</taxon>
        <taxon>Trema</taxon>
    </lineage>
</organism>
<protein>
    <submittedName>
        <fullName evidence="1">Uncharacterized protein</fullName>
    </submittedName>
</protein>
<evidence type="ECO:0000313" key="1">
    <source>
        <dbReference type="EMBL" id="PON54013.1"/>
    </source>
</evidence>
<dbReference type="InParanoid" id="A0A2P5BYX7"/>
<dbReference type="EMBL" id="JXTC01000437">
    <property type="protein sequence ID" value="PON54013.1"/>
    <property type="molecule type" value="Genomic_DNA"/>
</dbReference>
<sequence>MRVEDKVISLHVFKEVNSPNAINDCYRVNLVKESIEDNALKEAPTISHEAFIIHPNDEEARKALGRGAPRQSSMSNPPIEVLEMQSHLPTTTSHTRRIRGSGEQRRRSMVIIILNRDQEVCLVHLV</sequence>
<accession>A0A2P5BYX7</accession>
<gene>
    <name evidence="1" type="ORF">TorRG33x02_303760</name>
</gene>
<reference evidence="2" key="1">
    <citation type="submission" date="2016-06" db="EMBL/GenBank/DDBJ databases">
        <title>Parallel loss of symbiosis genes in relatives of nitrogen-fixing non-legume Parasponia.</title>
        <authorList>
            <person name="Van Velzen R."/>
            <person name="Holmer R."/>
            <person name="Bu F."/>
            <person name="Rutten L."/>
            <person name="Van Zeijl A."/>
            <person name="Liu W."/>
            <person name="Santuari L."/>
            <person name="Cao Q."/>
            <person name="Sharma T."/>
            <person name="Shen D."/>
            <person name="Roswanjaya Y."/>
            <person name="Wardhani T."/>
            <person name="Kalhor M.S."/>
            <person name="Jansen J."/>
            <person name="Van den Hoogen J."/>
            <person name="Gungor B."/>
            <person name="Hartog M."/>
            <person name="Hontelez J."/>
            <person name="Verver J."/>
            <person name="Yang W.-C."/>
            <person name="Schijlen E."/>
            <person name="Repin R."/>
            <person name="Schilthuizen M."/>
            <person name="Schranz E."/>
            <person name="Heidstra R."/>
            <person name="Miyata K."/>
            <person name="Fedorova E."/>
            <person name="Kohlen W."/>
            <person name="Bisseling T."/>
            <person name="Smit S."/>
            <person name="Geurts R."/>
        </authorList>
    </citation>
    <scope>NUCLEOTIDE SEQUENCE [LARGE SCALE GENOMIC DNA]</scope>
    <source>
        <strain evidence="2">cv. RG33-2</strain>
    </source>
</reference>
<dbReference type="AlphaFoldDB" id="A0A2P5BYX7"/>
<evidence type="ECO:0000313" key="2">
    <source>
        <dbReference type="Proteomes" id="UP000237000"/>
    </source>
</evidence>
<proteinExistence type="predicted"/>